<dbReference type="PROSITE" id="PS51375">
    <property type="entry name" value="PPR"/>
    <property type="match status" value="1"/>
</dbReference>
<accession>A0ABP0LI31</accession>
<feature type="region of interest" description="Disordered" evidence="4">
    <location>
        <begin position="321"/>
        <end position="364"/>
    </location>
</feature>
<evidence type="ECO:0000313" key="5">
    <source>
        <dbReference type="EMBL" id="CAK9038283.1"/>
    </source>
</evidence>
<feature type="region of interest" description="Disordered" evidence="4">
    <location>
        <begin position="463"/>
        <end position="489"/>
    </location>
</feature>
<evidence type="ECO:0000313" key="6">
    <source>
        <dbReference type="Proteomes" id="UP001642484"/>
    </source>
</evidence>
<dbReference type="PANTHER" id="PTHR47933">
    <property type="entry name" value="PENTATRICOPEPTIDE REPEAT-CONTAINING PROTEIN 1, MITOCHONDRIAL"/>
    <property type="match status" value="1"/>
</dbReference>
<feature type="compositionally biased region" description="Basic and acidic residues" evidence="4">
    <location>
        <begin position="325"/>
        <end position="338"/>
    </location>
</feature>
<proteinExistence type="predicted"/>
<dbReference type="Pfam" id="PF01535">
    <property type="entry name" value="PPR"/>
    <property type="match status" value="1"/>
</dbReference>
<evidence type="ECO:0000256" key="4">
    <source>
        <dbReference type="SAM" id="MobiDB-lite"/>
    </source>
</evidence>
<feature type="region of interest" description="Disordered" evidence="4">
    <location>
        <begin position="402"/>
        <end position="426"/>
    </location>
</feature>
<feature type="compositionally biased region" description="Basic and acidic residues" evidence="4">
    <location>
        <begin position="650"/>
        <end position="684"/>
    </location>
</feature>
<sequence>ASLWQSCLFLLEELTSQQLQLDTIAASAAIHGAAGGSRDGWRWAGWLLDGMSTRAVASNTVTFNSVLTANEANWQRAVNFWRRMKGSAVDVVSCNAMINAWGKAGRWAASLSLLRWMGQSSLKADTISCSSVTSACASSWVWERASQLVQRKESSFSYNALHSACQGARQWRVSLCLLVRMNQRRVSADTVTCNAALTACQEAMHWQRCLRLLFSAAADTITFSAAVTACCEAANWQVAIQLFDLMNMASVGMNSVIFAELARACASGLQWEAMLSAVAEMGSAGYEPDSLVFASVVNALQESEQSIRFVEALMDLQTVSRRPIRRDGPRATGDKGSEEPMGGRSRERHRTVGRGGAPGEESSCGIRDVCAQRSCDDCSKSHSERRLDASAGRMRAELQRQLAAEDGQQADDADDHRAEADAAGGESSAMAQFRQLMEQMEMWGKTAADHIEEALLETTAAASNAERELQERPPPPELPQVGPPAPDGTLSALELELHFEDPPSSAPSVATAEEAAAFLAELAQQARAAALAQLEQRSIQEGEPSSVDLNGGPAEAGEAIERRIEAERLACGAPRVDGPLRATLAGDESGLQLLERQHQELMEQMQREEEERRKEEAPRRPLLARPAYQRVDVSRARSLDVGVKDDQFYSEERQAQRRESRRMRMEDKLSHVQEEEQRMKEDAGAPRPSVHAKQSSVGDWSEKINGRQPQDIIRMRHSIDERRRSYKEGRQRFMRGGNFSSSERPWAVRRFGEERERMKTEERKIKQLEDRLEYLLQRFRRHCR</sequence>
<feature type="coiled-coil region" evidence="3">
    <location>
        <begin position="751"/>
        <end position="778"/>
    </location>
</feature>
<evidence type="ECO:0000256" key="3">
    <source>
        <dbReference type="SAM" id="Coils"/>
    </source>
</evidence>
<dbReference type="InterPro" id="IPR002885">
    <property type="entry name" value="PPR_rpt"/>
</dbReference>
<organism evidence="5 6">
    <name type="scientific">Durusdinium trenchii</name>
    <dbReference type="NCBI Taxonomy" id="1381693"/>
    <lineage>
        <taxon>Eukaryota</taxon>
        <taxon>Sar</taxon>
        <taxon>Alveolata</taxon>
        <taxon>Dinophyceae</taxon>
        <taxon>Suessiales</taxon>
        <taxon>Symbiodiniaceae</taxon>
        <taxon>Durusdinium</taxon>
    </lineage>
</organism>
<gene>
    <name evidence="5" type="ORF">CCMP2556_LOCUS20980</name>
</gene>
<dbReference type="InterPro" id="IPR051240">
    <property type="entry name" value="Mito_RNA-Proc/Resp"/>
</dbReference>
<dbReference type="EMBL" id="CAXAMN010012470">
    <property type="protein sequence ID" value="CAK9038283.1"/>
    <property type="molecule type" value="Genomic_DNA"/>
</dbReference>
<keyword evidence="3" id="KW-0175">Coiled coil</keyword>
<protein>
    <recommendedName>
        <fullName evidence="7">Pentatricopeptide repeat-containing protein, chloroplastic</fullName>
    </recommendedName>
</protein>
<comment type="caution">
    <text evidence="5">The sequence shown here is derived from an EMBL/GenBank/DDBJ whole genome shotgun (WGS) entry which is preliminary data.</text>
</comment>
<dbReference type="Proteomes" id="UP001642484">
    <property type="component" value="Unassembled WGS sequence"/>
</dbReference>
<dbReference type="InterPro" id="IPR011990">
    <property type="entry name" value="TPR-like_helical_dom_sf"/>
</dbReference>
<feature type="region of interest" description="Disordered" evidence="4">
    <location>
        <begin position="602"/>
        <end position="628"/>
    </location>
</feature>
<feature type="non-terminal residue" evidence="5">
    <location>
        <position position="1"/>
    </location>
</feature>
<evidence type="ECO:0000256" key="2">
    <source>
        <dbReference type="PROSITE-ProRule" id="PRU00708"/>
    </source>
</evidence>
<keyword evidence="1" id="KW-0677">Repeat</keyword>
<evidence type="ECO:0008006" key="7">
    <source>
        <dbReference type="Google" id="ProtNLM"/>
    </source>
</evidence>
<dbReference type="Gene3D" id="1.25.40.10">
    <property type="entry name" value="Tetratricopeptide repeat domain"/>
    <property type="match status" value="2"/>
</dbReference>
<feature type="repeat" description="PPR" evidence="2">
    <location>
        <begin position="90"/>
        <end position="124"/>
    </location>
</feature>
<feature type="compositionally biased region" description="Pro residues" evidence="4">
    <location>
        <begin position="472"/>
        <end position="486"/>
    </location>
</feature>
<dbReference type="PANTHER" id="PTHR47933:SF11">
    <property type="entry name" value="PENTATRICOPEPTIDE REPEAT-CONTAINING PROTEIN 2"/>
    <property type="match status" value="1"/>
</dbReference>
<feature type="compositionally biased region" description="Basic and acidic residues" evidence="4">
    <location>
        <begin position="602"/>
        <end position="619"/>
    </location>
</feature>
<reference evidence="5 6" key="1">
    <citation type="submission" date="2024-02" db="EMBL/GenBank/DDBJ databases">
        <authorList>
            <person name="Chen Y."/>
            <person name="Shah S."/>
            <person name="Dougan E. K."/>
            <person name="Thang M."/>
            <person name="Chan C."/>
        </authorList>
    </citation>
    <scope>NUCLEOTIDE SEQUENCE [LARGE SCALE GENOMIC DNA]</scope>
</reference>
<evidence type="ECO:0000256" key="1">
    <source>
        <dbReference type="ARBA" id="ARBA00022737"/>
    </source>
</evidence>
<feature type="region of interest" description="Disordered" evidence="4">
    <location>
        <begin position="650"/>
        <end position="703"/>
    </location>
</feature>
<keyword evidence="6" id="KW-1185">Reference proteome</keyword>
<name>A0ABP0LI31_9DINO</name>